<feature type="domain" description="EF-hand" evidence="5">
    <location>
        <begin position="80"/>
        <end position="115"/>
    </location>
</feature>
<dbReference type="PANTHER" id="PTHR10827">
    <property type="entry name" value="RETICULOCALBIN"/>
    <property type="match status" value="1"/>
</dbReference>
<name>E1ZIG8_CHLVA</name>
<keyword evidence="1" id="KW-0479">Metal-binding</keyword>
<keyword evidence="4" id="KW-0732">Signal</keyword>
<keyword evidence="7" id="KW-1185">Reference proteome</keyword>
<evidence type="ECO:0000259" key="5">
    <source>
        <dbReference type="PROSITE" id="PS50222"/>
    </source>
</evidence>
<protein>
    <recommendedName>
        <fullName evidence="5">EF-hand domain-containing protein</fullName>
    </recommendedName>
</protein>
<dbReference type="InParanoid" id="E1ZIG8"/>
<evidence type="ECO:0000256" key="2">
    <source>
        <dbReference type="ARBA" id="ARBA00022737"/>
    </source>
</evidence>
<dbReference type="Gene3D" id="1.10.238.10">
    <property type="entry name" value="EF-hand"/>
    <property type="match status" value="1"/>
</dbReference>
<evidence type="ECO:0000256" key="1">
    <source>
        <dbReference type="ARBA" id="ARBA00022723"/>
    </source>
</evidence>
<dbReference type="InterPro" id="IPR018247">
    <property type="entry name" value="EF_Hand_1_Ca_BS"/>
</dbReference>
<dbReference type="SUPFAM" id="SSF47473">
    <property type="entry name" value="EF-hand"/>
    <property type="match status" value="1"/>
</dbReference>
<dbReference type="OMA" id="PHISHRR"/>
<dbReference type="InterPro" id="IPR011992">
    <property type="entry name" value="EF-hand-dom_pair"/>
</dbReference>
<proteinExistence type="predicted"/>
<dbReference type="GeneID" id="17353654"/>
<dbReference type="OrthoDB" id="293868at2759"/>
<dbReference type="GO" id="GO:0005509">
    <property type="term" value="F:calcium ion binding"/>
    <property type="evidence" value="ECO:0007669"/>
    <property type="project" value="InterPro"/>
</dbReference>
<gene>
    <name evidence="6" type="ORF">CHLNCDRAFT_135565</name>
</gene>
<evidence type="ECO:0000313" key="6">
    <source>
        <dbReference type="EMBL" id="EFN54157.1"/>
    </source>
</evidence>
<dbReference type="PANTHER" id="PTHR10827:SF98">
    <property type="entry name" value="45 KDA CALCIUM-BINDING PROTEIN"/>
    <property type="match status" value="1"/>
</dbReference>
<dbReference type="AlphaFoldDB" id="E1ZIG8"/>
<dbReference type="eggNOG" id="KOG4223">
    <property type="taxonomic scope" value="Eukaryota"/>
</dbReference>
<keyword evidence="3" id="KW-0106">Calcium</keyword>
<dbReference type="EMBL" id="GL433848">
    <property type="protein sequence ID" value="EFN54157.1"/>
    <property type="molecule type" value="Genomic_DNA"/>
</dbReference>
<dbReference type="InterPro" id="IPR002048">
    <property type="entry name" value="EF_hand_dom"/>
</dbReference>
<feature type="signal peptide" evidence="4">
    <location>
        <begin position="1"/>
        <end position="22"/>
    </location>
</feature>
<dbReference type="PROSITE" id="PS00018">
    <property type="entry name" value="EF_HAND_1"/>
    <property type="match status" value="2"/>
</dbReference>
<reference evidence="6 7" key="1">
    <citation type="journal article" date="2010" name="Plant Cell">
        <title>The Chlorella variabilis NC64A genome reveals adaptation to photosymbiosis, coevolution with viruses, and cryptic sex.</title>
        <authorList>
            <person name="Blanc G."/>
            <person name="Duncan G."/>
            <person name="Agarkova I."/>
            <person name="Borodovsky M."/>
            <person name="Gurnon J."/>
            <person name="Kuo A."/>
            <person name="Lindquist E."/>
            <person name="Lucas S."/>
            <person name="Pangilinan J."/>
            <person name="Polle J."/>
            <person name="Salamov A."/>
            <person name="Terry A."/>
            <person name="Yamada T."/>
            <person name="Dunigan D.D."/>
            <person name="Grigoriev I.V."/>
            <person name="Claverie J.M."/>
            <person name="Van Etten J.L."/>
        </authorList>
    </citation>
    <scope>NUCLEOTIDE SEQUENCE [LARGE SCALE GENOMIC DNA]</scope>
    <source>
        <strain evidence="6 7">NC64A</strain>
    </source>
</reference>
<dbReference type="FunCoup" id="E1ZIG8">
    <property type="interactions" value="1031"/>
</dbReference>
<dbReference type="Proteomes" id="UP000008141">
    <property type="component" value="Unassembled WGS sequence"/>
</dbReference>
<evidence type="ECO:0000256" key="3">
    <source>
        <dbReference type="ARBA" id="ARBA00022837"/>
    </source>
</evidence>
<accession>E1ZIG8</accession>
<sequence>MRGASLALALLALGLLVAETSAIRLFDHKHPMKRAVGAAAAGAGRQKRKEIDVELLGRAHFDPNYAHEDELTHDDLGLEDLADPTDTLFPTIDANHDGMISSDELQRHLFLNGIATSHRRADAEFADTDTNKDGKVTPAEYLASLLDDDDEETKKKKAEVEAGAFPSPLDYSSYIDVTRAALAYADVDHDGGLSKDEFWSFLNPEGARLPLLILLPCCLVCTCVLHAEDNNINLKLHRLRQDVFEHLADHTNEHQPPRLALTFDQFYNNFWSQFTVWETHAAEDWSEEKEKQNAQRKFEMLPAFADLHPTESRYARMQAEHMMDMAECKDDRLTLEQMLKVPHAFYGVVQDEGDHSEL</sequence>
<keyword evidence="2" id="KW-0677">Repeat</keyword>
<organism evidence="7">
    <name type="scientific">Chlorella variabilis</name>
    <name type="common">Green alga</name>
    <dbReference type="NCBI Taxonomy" id="554065"/>
    <lineage>
        <taxon>Eukaryota</taxon>
        <taxon>Viridiplantae</taxon>
        <taxon>Chlorophyta</taxon>
        <taxon>core chlorophytes</taxon>
        <taxon>Trebouxiophyceae</taxon>
        <taxon>Chlorellales</taxon>
        <taxon>Chlorellaceae</taxon>
        <taxon>Chlorella clade</taxon>
        <taxon>Chlorella</taxon>
    </lineage>
</organism>
<evidence type="ECO:0000256" key="4">
    <source>
        <dbReference type="SAM" id="SignalP"/>
    </source>
</evidence>
<dbReference type="GO" id="GO:0005783">
    <property type="term" value="C:endoplasmic reticulum"/>
    <property type="evidence" value="ECO:0007669"/>
    <property type="project" value="TreeGrafter"/>
</dbReference>
<feature type="domain" description="EF-hand" evidence="5">
    <location>
        <begin position="173"/>
        <end position="208"/>
    </location>
</feature>
<dbReference type="Pfam" id="PF13202">
    <property type="entry name" value="EF-hand_5"/>
    <property type="match status" value="3"/>
</dbReference>
<dbReference type="KEGG" id="cvr:CHLNCDRAFT_135565"/>
<dbReference type="PROSITE" id="PS50222">
    <property type="entry name" value="EF_HAND_2"/>
    <property type="match status" value="3"/>
</dbReference>
<feature type="domain" description="EF-hand" evidence="5">
    <location>
        <begin position="116"/>
        <end position="151"/>
    </location>
</feature>
<feature type="chain" id="PRO_5003156464" description="EF-hand domain-containing protein" evidence="4">
    <location>
        <begin position="23"/>
        <end position="358"/>
    </location>
</feature>
<dbReference type="RefSeq" id="XP_005846259.1">
    <property type="nucleotide sequence ID" value="XM_005846197.1"/>
</dbReference>
<evidence type="ECO:0000313" key="7">
    <source>
        <dbReference type="Proteomes" id="UP000008141"/>
    </source>
</evidence>